<dbReference type="RefSeq" id="WP_106251820.1">
    <property type="nucleotide sequence ID" value="NZ_PVZC01000009.1"/>
</dbReference>
<comment type="caution">
    <text evidence="1">The sequence shown here is derived from an EMBL/GenBank/DDBJ whole genome shotgun (WGS) entry which is preliminary data.</text>
</comment>
<dbReference type="AlphaFoldDB" id="A0A2T0PVP4"/>
<dbReference type="EMBL" id="PVZC01000009">
    <property type="protein sequence ID" value="PRX95604.1"/>
    <property type="molecule type" value="Genomic_DNA"/>
</dbReference>
<protein>
    <submittedName>
        <fullName evidence="1">Uncharacterized protein</fullName>
    </submittedName>
</protein>
<evidence type="ECO:0000313" key="2">
    <source>
        <dbReference type="Proteomes" id="UP000237846"/>
    </source>
</evidence>
<keyword evidence="2" id="KW-1185">Reference proteome</keyword>
<gene>
    <name evidence="1" type="ORF">CLV72_109213</name>
</gene>
<organism evidence="1 2">
    <name type="scientific">Allonocardiopsis opalescens</name>
    <dbReference type="NCBI Taxonomy" id="1144618"/>
    <lineage>
        <taxon>Bacteria</taxon>
        <taxon>Bacillati</taxon>
        <taxon>Actinomycetota</taxon>
        <taxon>Actinomycetes</taxon>
        <taxon>Streptosporangiales</taxon>
        <taxon>Allonocardiopsis</taxon>
    </lineage>
</organism>
<name>A0A2T0PVP4_9ACTN</name>
<sequence length="79" mass="8319">MRDLVILLAPAGAAVVALTAAAAGFAVRALVERRRARAQAQAERIQWAAIVAGMDPDGAMARRALWAIAEHERDTGGAR</sequence>
<reference evidence="1 2" key="1">
    <citation type="submission" date="2018-03" db="EMBL/GenBank/DDBJ databases">
        <title>Genomic Encyclopedia of Archaeal and Bacterial Type Strains, Phase II (KMG-II): from individual species to whole genera.</title>
        <authorList>
            <person name="Goeker M."/>
        </authorList>
    </citation>
    <scope>NUCLEOTIDE SEQUENCE [LARGE SCALE GENOMIC DNA]</scope>
    <source>
        <strain evidence="1 2">DSM 45601</strain>
    </source>
</reference>
<accession>A0A2T0PVP4</accession>
<proteinExistence type="predicted"/>
<dbReference type="Proteomes" id="UP000237846">
    <property type="component" value="Unassembled WGS sequence"/>
</dbReference>
<evidence type="ECO:0000313" key="1">
    <source>
        <dbReference type="EMBL" id="PRX95604.1"/>
    </source>
</evidence>